<feature type="compositionally biased region" description="Basic residues" evidence="1">
    <location>
        <begin position="10"/>
        <end position="19"/>
    </location>
</feature>
<feature type="region of interest" description="Disordered" evidence="1">
    <location>
        <begin position="86"/>
        <end position="108"/>
    </location>
</feature>
<dbReference type="AlphaFoldDB" id="A0A6C0DJ50"/>
<sequence>MEPPAIEKYRKPKPRLTRNNRKEINSRGITVPSRKLENYEPNVNEHTLLWNSGTLTGKPFNYKTKAKANQKNSWEAYLKQRANANALAKKKPNNTKRNNKNGTRKVLF</sequence>
<dbReference type="EMBL" id="MN739626">
    <property type="protein sequence ID" value="QHT16547.1"/>
    <property type="molecule type" value="Genomic_DNA"/>
</dbReference>
<accession>A0A6C0DJ50</accession>
<name>A0A6C0DJ50_9ZZZZ</name>
<reference evidence="2" key="1">
    <citation type="journal article" date="2020" name="Nature">
        <title>Giant virus diversity and host interactions through global metagenomics.</title>
        <authorList>
            <person name="Schulz F."/>
            <person name="Roux S."/>
            <person name="Paez-Espino D."/>
            <person name="Jungbluth S."/>
            <person name="Walsh D.A."/>
            <person name="Denef V.J."/>
            <person name="McMahon K.D."/>
            <person name="Konstantinidis K.T."/>
            <person name="Eloe-Fadrosh E.A."/>
            <person name="Kyrpides N.C."/>
            <person name="Woyke T."/>
        </authorList>
    </citation>
    <scope>NUCLEOTIDE SEQUENCE</scope>
    <source>
        <strain evidence="2">GVMAG-M-3300023174-189</strain>
    </source>
</reference>
<protein>
    <submittedName>
        <fullName evidence="2">Uncharacterized protein</fullName>
    </submittedName>
</protein>
<proteinExistence type="predicted"/>
<feature type="region of interest" description="Disordered" evidence="1">
    <location>
        <begin position="1"/>
        <end position="24"/>
    </location>
</feature>
<organism evidence="2">
    <name type="scientific">viral metagenome</name>
    <dbReference type="NCBI Taxonomy" id="1070528"/>
    <lineage>
        <taxon>unclassified sequences</taxon>
        <taxon>metagenomes</taxon>
        <taxon>organismal metagenomes</taxon>
    </lineage>
</organism>
<feature type="compositionally biased region" description="Basic residues" evidence="1">
    <location>
        <begin position="88"/>
        <end position="108"/>
    </location>
</feature>
<evidence type="ECO:0000256" key="1">
    <source>
        <dbReference type="SAM" id="MobiDB-lite"/>
    </source>
</evidence>
<evidence type="ECO:0000313" key="2">
    <source>
        <dbReference type="EMBL" id="QHT16547.1"/>
    </source>
</evidence>